<dbReference type="InterPro" id="IPR018060">
    <property type="entry name" value="HTH_AraC"/>
</dbReference>
<evidence type="ECO:0000256" key="1">
    <source>
        <dbReference type="ARBA" id="ARBA00023015"/>
    </source>
</evidence>
<dbReference type="InterPro" id="IPR050204">
    <property type="entry name" value="AraC_XylS_family_regulators"/>
</dbReference>
<name>A0A2T5K9W8_9RHOB</name>
<protein>
    <submittedName>
        <fullName evidence="5">AraC family transcriptional regulator</fullName>
    </submittedName>
</protein>
<reference evidence="5 6" key="1">
    <citation type="submission" date="2018-04" db="EMBL/GenBank/DDBJ databases">
        <title>Genomic Encyclopedia of Type Strains, Phase III (KMG-III): the genomes of soil and plant-associated and newly described type strains.</title>
        <authorList>
            <person name="Whitman W."/>
        </authorList>
    </citation>
    <scope>NUCLEOTIDE SEQUENCE [LARGE SCALE GENOMIC DNA]</scope>
    <source>
        <strain evidence="5 6">KA25</strain>
    </source>
</reference>
<dbReference type="OrthoDB" id="9793400at2"/>
<proteinExistence type="predicted"/>
<dbReference type="SUPFAM" id="SSF46689">
    <property type="entry name" value="Homeodomain-like"/>
    <property type="match status" value="2"/>
</dbReference>
<gene>
    <name evidence="5" type="ORF">C8J28_10555</name>
</gene>
<dbReference type="Proteomes" id="UP000244060">
    <property type="component" value="Unassembled WGS sequence"/>
</dbReference>
<dbReference type="AlphaFoldDB" id="A0A2T5K9W8"/>
<evidence type="ECO:0000256" key="2">
    <source>
        <dbReference type="ARBA" id="ARBA00023125"/>
    </source>
</evidence>
<evidence type="ECO:0000259" key="4">
    <source>
        <dbReference type="PROSITE" id="PS01124"/>
    </source>
</evidence>
<dbReference type="RefSeq" id="WP_108220618.1">
    <property type="nucleotide sequence ID" value="NZ_CP090022.1"/>
</dbReference>
<dbReference type="Gene3D" id="1.10.10.60">
    <property type="entry name" value="Homeodomain-like"/>
    <property type="match status" value="2"/>
</dbReference>
<dbReference type="PANTHER" id="PTHR46796:SF6">
    <property type="entry name" value="ARAC SUBFAMILY"/>
    <property type="match status" value="1"/>
</dbReference>
<keyword evidence="1" id="KW-0805">Transcription regulation</keyword>
<evidence type="ECO:0000256" key="3">
    <source>
        <dbReference type="ARBA" id="ARBA00023163"/>
    </source>
</evidence>
<evidence type="ECO:0000313" key="6">
    <source>
        <dbReference type="Proteomes" id="UP000244060"/>
    </source>
</evidence>
<accession>A0A2T5K9W8</accession>
<dbReference type="GO" id="GO:0043565">
    <property type="term" value="F:sequence-specific DNA binding"/>
    <property type="evidence" value="ECO:0007669"/>
    <property type="project" value="InterPro"/>
</dbReference>
<dbReference type="EMBL" id="QAOT01000005">
    <property type="protein sequence ID" value="PTR19214.1"/>
    <property type="molecule type" value="Genomic_DNA"/>
</dbReference>
<comment type="caution">
    <text evidence="5">The sequence shown here is derived from an EMBL/GenBank/DDBJ whole genome shotgun (WGS) entry which is preliminary data.</text>
</comment>
<dbReference type="PROSITE" id="PS01124">
    <property type="entry name" value="HTH_ARAC_FAMILY_2"/>
    <property type="match status" value="1"/>
</dbReference>
<feature type="domain" description="HTH araC/xylS-type" evidence="4">
    <location>
        <begin position="194"/>
        <end position="291"/>
    </location>
</feature>
<dbReference type="SMART" id="SM00342">
    <property type="entry name" value="HTH_ARAC"/>
    <property type="match status" value="1"/>
</dbReference>
<keyword evidence="2" id="KW-0238">DNA-binding</keyword>
<evidence type="ECO:0000313" key="5">
    <source>
        <dbReference type="EMBL" id="PTR19214.1"/>
    </source>
</evidence>
<dbReference type="GO" id="GO:0003700">
    <property type="term" value="F:DNA-binding transcription factor activity"/>
    <property type="evidence" value="ECO:0007669"/>
    <property type="project" value="InterPro"/>
</dbReference>
<keyword evidence="3" id="KW-0804">Transcription</keyword>
<organism evidence="5 6">
    <name type="scientific">Cereibacter azotoformans</name>
    <dbReference type="NCBI Taxonomy" id="43057"/>
    <lineage>
        <taxon>Bacteria</taxon>
        <taxon>Pseudomonadati</taxon>
        <taxon>Pseudomonadota</taxon>
        <taxon>Alphaproteobacteria</taxon>
        <taxon>Rhodobacterales</taxon>
        <taxon>Paracoccaceae</taxon>
        <taxon>Cereibacter</taxon>
    </lineage>
</organism>
<dbReference type="Pfam" id="PF12833">
    <property type="entry name" value="HTH_18"/>
    <property type="match status" value="1"/>
</dbReference>
<keyword evidence="6" id="KW-1185">Reference proteome</keyword>
<sequence>MSFHHQFVGETEGIRARGPARWRLLGGMTSVFWEASGQRGAGGYYLSDRPRIMVFFNDVSSILMSNDSGELRPGRPLERVLFVPSGLPMWTRFTADHSFSHLDIHFQQERLLKMLAPAVGRAQALDILARPLETGTEPLVETLARLVVDETCAPDRHPLRAESLVSALVTGVLELGESAGPGGAEGRLTRGQMRRLVEQFHEGGGQSLSVADMAERVGLSESWFTRLFKNTTGETPLKWQLRQRVELAQGLLASGLSVAEVSGRLGFTDQAHLTRVFRQVTGETPGAWRRARRMGVPR</sequence>
<dbReference type="PANTHER" id="PTHR46796">
    <property type="entry name" value="HTH-TYPE TRANSCRIPTIONAL ACTIVATOR RHAS-RELATED"/>
    <property type="match status" value="1"/>
</dbReference>
<dbReference type="InterPro" id="IPR009057">
    <property type="entry name" value="Homeodomain-like_sf"/>
</dbReference>